<evidence type="ECO:0000256" key="5">
    <source>
        <dbReference type="ARBA" id="ARBA00022960"/>
    </source>
</evidence>
<protein>
    <submittedName>
        <fullName evidence="9">Rod shape-determining protein MreD</fullName>
    </submittedName>
</protein>
<feature type="transmembrane region" description="Helical" evidence="8">
    <location>
        <begin position="73"/>
        <end position="93"/>
    </location>
</feature>
<feature type="transmembrane region" description="Helical" evidence="8">
    <location>
        <begin position="113"/>
        <end position="133"/>
    </location>
</feature>
<evidence type="ECO:0000256" key="6">
    <source>
        <dbReference type="ARBA" id="ARBA00022989"/>
    </source>
</evidence>
<keyword evidence="3" id="KW-1003">Cell membrane</keyword>
<keyword evidence="5" id="KW-0133">Cell shape</keyword>
<proteinExistence type="inferred from homology"/>
<reference evidence="9 10" key="1">
    <citation type="submission" date="2023-09" db="EMBL/GenBank/DDBJ databases">
        <authorList>
            <person name="Rey-Velasco X."/>
        </authorList>
    </citation>
    <scope>NUCLEOTIDE SEQUENCE [LARGE SCALE GENOMIC DNA]</scope>
    <source>
        <strain evidence="9 10">F188</strain>
    </source>
</reference>
<dbReference type="RefSeq" id="WP_311682921.1">
    <property type="nucleotide sequence ID" value="NZ_JAVRHM010000005.1"/>
</dbReference>
<dbReference type="Proteomes" id="UP001261624">
    <property type="component" value="Unassembled WGS sequence"/>
</dbReference>
<evidence type="ECO:0000256" key="2">
    <source>
        <dbReference type="ARBA" id="ARBA00007776"/>
    </source>
</evidence>
<organism evidence="9 10">
    <name type="scientific">Autumnicola patrickiae</name>
    <dbReference type="NCBI Taxonomy" id="3075591"/>
    <lineage>
        <taxon>Bacteria</taxon>
        <taxon>Pseudomonadati</taxon>
        <taxon>Bacteroidota</taxon>
        <taxon>Flavobacteriia</taxon>
        <taxon>Flavobacteriales</taxon>
        <taxon>Flavobacteriaceae</taxon>
        <taxon>Autumnicola</taxon>
    </lineage>
</organism>
<feature type="transmembrane region" description="Helical" evidence="8">
    <location>
        <begin position="145"/>
        <end position="163"/>
    </location>
</feature>
<evidence type="ECO:0000256" key="8">
    <source>
        <dbReference type="SAM" id="Phobius"/>
    </source>
</evidence>
<evidence type="ECO:0000256" key="4">
    <source>
        <dbReference type="ARBA" id="ARBA00022692"/>
    </source>
</evidence>
<keyword evidence="7 8" id="KW-0472">Membrane</keyword>
<keyword evidence="6 8" id="KW-1133">Transmembrane helix</keyword>
<keyword evidence="10" id="KW-1185">Reference proteome</keyword>
<comment type="similarity">
    <text evidence="2">Belongs to the MreD family.</text>
</comment>
<evidence type="ECO:0000313" key="10">
    <source>
        <dbReference type="Proteomes" id="UP001261624"/>
    </source>
</evidence>
<comment type="subcellular location">
    <subcellularLocation>
        <location evidence="1">Cell membrane</location>
        <topology evidence="1">Multi-pass membrane protein</topology>
    </subcellularLocation>
</comment>
<dbReference type="InterPro" id="IPR007227">
    <property type="entry name" value="Cell_shape_determining_MreD"/>
</dbReference>
<dbReference type="EMBL" id="JAVRHM010000005">
    <property type="protein sequence ID" value="MDT0689405.1"/>
    <property type="molecule type" value="Genomic_DNA"/>
</dbReference>
<evidence type="ECO:0000256" key="3">
    <source>
        <dbReference type="ARBA" id="ARBA00022475"/>
    </source>
</evidence>
<dbReference type="NCBIfam" id="TIGR03426">
    <property type="entry name" value="shape_MreD"/>
    <property type="match status" value="1"/>
</dbReference>
<feature type="transmembrane region" description="Helical" evidence="8">
    <location>
        <begin position="12"/>
        <end position="44"/>
    </location>
</feature>
<evidence type="ECO:0000313" key="9">
    <source>
        <dbReference type="EMBL" id="MDT0689405.1"/>
    </source>
</evidence>
<gene>
    <name evidence="9" type="primary">mreD</name>
    <name evidence="9" type="ORF">RM549_06385</name>
</gene>
<keyword evidence="4 8" id="KW-0812">Transmembrane</keyword>
<accession>A0ABU3E089</accession>
<name>A0ABU3E089_9FLAO</name>
<sequence length="168" mass="19241">MNSSTISNIARFFGLIFLQVLVLNNINFLGFINPYLYFLFILLYPFNSNRSLFLLLAFLLGISIDVFEDSGGIHAAACLIAAFIRPQFLRFSFGISYDHQTLRLSATPFGAKLSYIFLMVVIHHLVLFSLEMFSFNHVLLILEKTLYSSIFTIILVFLSLALFSKKFR</sequence>
<comment type="caution">
    <text evidence="9">The sequence shown here is derived from an EMBL/GenBank/DDBJ whole genome shotgun (WGS) entry which is preliminary data.</text>
</comment>
<evidence type="ECO:0000256" key="1">
    <source>
        <dbReference type="ARBA" id="ARBA00004651"/>
    </source>
</evidence>
<evidence type="ECO:0000256" key="7">
    <source>
        <dbReference type="ARBA" id="ARBA00023136"/>
    </source>
</evidence>